<gene>
    <name evidence="2" type="ORF">B9Q04_14645</name>
</gene>
<dbReference type="Proteomes" id="UP000242015">
    <property type="component" value="Unassembled WGS sequence"/>
</dbReference>
<accession>A0A2R6C759</accession>
<evidence type="ECO:0000259" key="1">
    <source>
        <dbReference type="Pfam" id="PF00011"/>
    </source>
</evidence>
<dbReference type="SUPFAM" id="SSF49764">
    <property type="entry name" value="HSP20-like chaperones"/>
    <property type="match status" value="1"/>
</dbReference>
<dbReference type="InterPro" id="IPR008978">
    <property type="entry name" value="HSP20-like_chaperone"/>
</dbReference>
<proteinExistence type="predicted"/>
<evidence type="ECO:0000313" key="2">
    <source>
        <dbReference type="EMBL" id="PSO06717.1"/>
    </source>
</evidence>
<name>A0A2R6C759_9ARCH</name>
<feature type="domain" description="SHSP" evidence="1">
    <location>
        <begin position="6"/>
        <end position="53"/>
    </location>
</feature>
<evidence type="ECO:0000313" key="3">
    <source>
        <dbReference type="Proteomes" id="UP000242015"/>
    </source>
</evidence>
<dbReference type="CDD" id="cd06464">
    <property type="entry name" value="ACD_sHsps-like"/>
    <property type="match status" value="1"/>
</dbReference>
<dbReference type="EMBL" id="NEXF01000417">
    <property type="protein sequence ID" value="PSO06717.1"/>
    <property type="molecule type" value="Genomic_DNA"/>
</dbReference>
<reference evidence="2 3" key="1">
    <citation type="submission" date="2017-04" db="EMBL/GenBank/DDBJ databases">
        <title>Novel microbial lineages endemic to geothermal iron-oxide mats fill important gaps in the evolutionary history of Archaea.</title>
        <authorList>
            <person name="Jay Z.J."/>
            <person name="Beam J.P."/>
            <person name="Dlakic M."/>
            <person name="Rusch D.B."/>
            <person name="Kozubal M.A."/>
            <person name="Inskeep W.P."/>
        </authorList>
    </citation>
    <scope>NUCLEOTIDE SEQUENCE [LARGE SCALE GENOMIC DNA]</scope>
    <source>
        <strain evidence="2">BE_D</strain>
    </source>
</reference>
<comment type="caution">
    <text evidence="2">The sequence shown here is derived from an EMBL/GenBank/DDBJ whole genome shotgun (WGS) entry which is preliminary data.</text>
</comment>
<dbReference type="Gene3D" id="2.60.40.790">
    <property type="match status" value="1"/>
</dbReference>
<protein>
    <recommendedName>
        <fullName evidence="1">SHSP domain-containing protein</fullName>
    </recommendedName>
</protein>
<dbReference type="Pfam" id="PF00011">
    <property type="entry name" value="HSP20"/>
    <property type="match status" value="1"/>
</dbReference>
<dbReference type="AlphaFoldDB" id="A0A2R6C759"/>
<dbReference type="InterPro" id="IPR002068">
    <property type="entry name" value="A-crystallin/Hsp20_dom"/>
</dbReference>
<sequence length="54" mass="6125">TLEIKAEKKYYKLVELPVKVIPDKAKASYKNGVLEVRLTKKEQTKPSGVHISVE</sequence>
<organism evidence="2 3">
    <name type="scientific">Candidatus Marsarchaeota G2 archaeon BE_D</name>
    <dbReference type="NCBI Taxonomy" id="1978158"/>
    <lineage>
        <taxon>Archaea</taxon>
        <taxon>Candidatus Marsarchaeota</taxon>
        <taxon>Candidatus Marsarchaeota group 2</taxon>
    </lineage>
</organism>
<feature type="non-terminal residue" evidence="2">
    <location>
        <position position="1"/>
    </location>
</feature>